<name>A0A9N9PD33_9GLOM</name>
<protein>
    <submittedName>
        <fullName evidence="1">15225_t:CDS:1</fullName>
    </submittedName>
</protein>
<dbReference type="AlphaFoldDB" id="A0A9N9PD33"/>
<proteinExistence type="predicted"/>
<gene>
    <name evidence="1" type="ORF">CPELLU_LOCUS20952</name>
</gene>
<organism evidence="1 2">
    <name type="scientific">Cetraspora pellucida</name>
    <dbReference type="NCBI Taxonomy" id="1433469"/>
    <lineage>
        <taxon>Eukaryota</taxon>
        <taxon>Fungi</taxon>
        <taxon>Fungi incertae sedis</taxon>
        <taxon>Mucoromycota</taxon>
        <taxon>Glomeromycotina</taxon>
        <taxon>Glomeromycetes</taxon>
        <taxon>Diversisporales</taxon>
        <taxon>Gigasporaceae</taxon>
        <taxon>Cetraspora</taxon>
    </lineage>
</organism>
<sequence>VASISRNKMKEHPDGHYCLASVKAARQLAALFPIFSVIVSQDNKAKIPLSIPAVGKTFKAIQSANEPTTLPDYDFSVGSKQKLIPFVYLLIDPNDTNDTLRSSQLSIYIRSQYEIGTSAMMHMSDLQSLVNNSHFDNRLKFDDKIRPIWVLTVDE</sequence>
<evidence type="ECO:0000313" key="1">
    <source>
        <dbReference type="EMBL" id="CAG8833248.1"/>
    </source>
</evidence>
<reference evidence="1" key="1">
    <citation type="submission" date="2021-06" db="EMBL/GenBank/DDBJ databases">
        <authorList>
            <person name="Kallberg Y."/>
            <person name="Tangrot J."/>
            <person name="Rosling A."/>
        </authorList>
    </citation>
    <scope>NUCLEOTIDE SEQUENCE</scope>
    <source>
        <strain evidence="1">FL966</strain>
    </source>
</reference>
<feature type="non-terminal residue" evidence="1">
    <location>
        <position position="1"/>
    </location>
</feature>
<dbReference type="OrthoDB" id="2433005at2759"/>
<accession>A0A9N9PD33</accession>
<keyword evidence="2" id="KW-1185">Reference proteome</keyword>
<dbReference type="EMBL" id="CAJVQA010070408">
    <property type="protein sequence ID" value="CAG8833248.1"/>
    <property type="molecule type" value="Genomic_DNA"/>
</dbReference>
<comment type="caution">
    <text evidence="1">The sequence shown here is derived from an EMBL/GenBank/DDBJ whole genome shotgun (WGS) entry which is preliminary data.</text>
</comment>
<feature type="non-terminal residue" evidence="1">
    <location>
        <position position="155"/>
    </location>
</feature>
<dbReference type="Proteomes" id="UP000789759">
    <property type="component" value="Unassembled WGS sequence"/>
</dbReference>
<evidence type="ECO:0000313" key="2">
    <source>
        <dbReference type="Proteomes" id="UP000789759"/>
    </source>
</evidence>